<dbReference type="InterPro" id="IPR002401">
    <property type="entry name" value="Cyt_P450_E_grp-I"/>
</dbReference>
<comment type="caution">
    <text evidence="2">The sequence shown here is derived from an EMBL/GenBank/DDBJ whole genome shotgun (WGS) entry which is preliminary data.</text>
</comment>
<keyword evidence="3" id="KW-1185">Reference proteome</keyword>
<reference evidence="2 3" key="1">
    <citation type="journal article" date="2024" name="Commun. Biol.">
        <title>Comparative genomic analysis of thermophilic fungi reveals convergent evolutionary adaptations and gene losses.</title>
        <authorList>
            <person name="Steindorff A.S."/>
            <person name="Aguilar-Pontes M.V."/>
            <person name="Robinson A.J."/>
            <person name="Andreopoulos B."/>
            <person name="LaButti K."/>
            <person name="Kuo A."/>
            <person name="Mondo S."/>
            <person name="Riley R."/>
            <person name="Otillar R."/>
            <person name="Haridas S."/>
            <person name="Lipzen A."/>
            <person name="Grimwood J."/>
            <person name="Schmutz J."/>
            <person name="Clum A."/>
            <person name="Reid I.D."/>
            <person name="Moisan M.C."/>
            <person name="Butler G."/>
            <person name="Nguyen T.T.M."/>
            <person name="Dewar K."/>
            <person name="Conant G."/>
            <person name="Drula E."/>
            <person name="Henrissat B."/>
            <person name="Hansel C."/>
            <person name="Singer S."/>
            <person name="Hutchinson M.I."/>
            <person name="de Vries R.P."/>
            <person name="Natvig D.O."/>
            <person name="Powell A.J."/>
            <person name="Tsang A."/>
            <person name="Grigoriev I.V."/>
        </authorList>
    </citation>
    <scope>NUCLEOTIDE SEQUENCE [LARGE SCALE GENOMIC DNA]</scope>
    <source>
        <strain evidence="2 3">CBS 494.80</strain>
    </source>
</reference>
<name>A0ABR4CIG8_9HELO</name>
<protein>
    <recommendedName>
        <fullName evidence="4">Cytochrome P450</fullName>
    </recommendedName>
</protein>
<proteinExistence type="inferred from homology"/>
<dbReference type="Gene3D" id="1.10.630.10">
    <property type="entry name" value="Cytochrome P450"/>
    <property type="match status" value="1"/>
</dbReference>
<dbReference type="SUPFAM" id="SSF48264">
    <property type="entry name" value="Cytochrome P450"/>
    <property type="match status" value="1"/>
</dbReference>
<dbReference type="Proteomes" id="UP001595075">
    <property type="component" value="Unassembled WGS sequence"/>
</dbReference>
<evidence type="ECO:0000313" key="2">
    <source>
        <dbReference type="EMBL" id="KAL2069761.1"/>
    </source>
</evidence>
<dbReference type="EMBL" id="JAZHXI010000007">
    <property type="protein sequence ID" value="KAL2069761.1"/>
    <property type="molecule type" value="Genomic_DNA"/>
</dbReference>
<gene>
    <name evidence="2" type="ORF">VTL71DRAFT_14440</name>
</gene>
<evidence type="ECO:0000256" key="1">
    <source>
        <dbReference type="ARBA" id="ARBA00010617"/>
    </source>
</evidence>
<dbReference type="Pfam" id="PF00067">
    <property type="entry name" value="p450"/>
    <property type="match status" value="1"/>
</dbReference>
<comment type="similarity">
    <text evidence="1">Belongs to the cytochrome P450 family.</text>
</comment>
<dbReference type="PANTHER" id="PTHR24305:SF166">
    <property type="entry name" value="CYTOCHROME P450 12A4, MITOCHONDRIAL-RELATED"/>
    <property type="match status" value="1"/>
</dbReference>
<dbReference type="InterPro" id="IPR036396">
    <property type="entry name" value="Cyt_P450_sf"/>
</dbReference>
<dbReference type="PRINTS" id="PR00463">
    <property type="entry name" value="EP450I"/>
</dbReference>
<accession>A0ABR4CIG8</accession>
<dbReference type="InterPro" id="IPR001128">
    <property type="entry name" value="Cyt_P450"/>
</dbReference>
<dbReference type="InterPro" id="IPR050121">
    <property type="entry name" value="Cytochrome_P450_monoxygenase"/>
</dbReference>
<evidence type="ECO:0008006" key="4">
    <source>
        <dbReference type="Google" id="ProtNLM"/>
    </source>
</evidence>
<sequence>MLASGQSYSVHHNPKAFPNAEEWFPERWDLPSDVALSNEMARHFWPFGSGQRICISMHIAWAELRLVVARLFSTYDLSLGDAYLGPDKKISAEADRQHLFPYTAQEPLCLERISIDAKDTQVYYYANFKCKGRFRSQLRQYDLQICIVTLEVLSFAEAFIVHTVDKSELVTETSSQVDQYQKVSWLRVLCHLASSNVANSVSAPILTA</sequence>
<evidence type="ECO:0000313" key="3">
    <source>
        <dbReference type="Proteomes" id="UP001595075"/>
    </source>
</evidence>
<dbReference type="PANTHER" id="PTHR24305">
    <property type="entry name" value="CYTOCHROME P450"/>
    <property type="match status" value="1"/>
</dbReference>
<organism evidence="2 3">
    <name type="scientific">Oculimacula yallundae</name>
    <dbReference type="NCBI Taxonomy" id="86028"/>
    <lineage>
        <taxon>Eukaryota</taxon>
        <taxon>Fungi</taxon>
        <taxon>Dikarya</taxon>
        <taxon>Ascomycota</taxon>
        <taxon>Pezizomycotina</taxon>
        <taxon>Leotiomycetes</taxon>
        <taxon>Helotiales</taxon>
        <taxon>Ploettnerulaceae</taxon>
        <taxon>Oculimacula</taxon>
    </lineage>
</organism>